<dbReference type="OrthoDB" id="408631at2759"/>
<accession>V3ZX52</accession>
<evidence type="ECO:0000256" key="3">
    <source>
        <dbReference type="ARBA" id="ARBA00022801"/>
    </source>
</evidence>
<feature type="signal peptide" evidence="4">
    <location>
        <begin position="1"/>
        <end position="18"/>
    </location>
</feature>
<dbReference type="Proteomes" id="UP000030746">
    <property type="component" value="Unassembled WGS sequence"/>
</dbReference>
<dbReference type="KEGG" id="lgi:LOTGIDRAFT_154015"/>
<dbReference type="STRING" id="225164.V3ZX52"/>
<dbReference type="EMBL" id="KB202619">
    <property type="protein sequence ID" value="ESO88947.1"/>
    <property type="molecule type" value="Genomic_DNA"/>
</dbReference>
<dbReference type="InterPro" id="IPR029058">
    <property type="entry name" value="AB_hydrolase_fold"/>
</dbReference>
<comment type="similarity">
    <text evidence="1 4">Belongs to the type-B carboxylesterase/lipase family.</text>
</comment>
<evidence type="ECO:0000256" key="4">
    <source>
        <dbReference type="RuleBase" id="RU361235"/>
    </source>
</evidence>
<dbReference type="OMA" id="RANFWIN"/>
<name>V3ZX52_LOTGI</name>
<dbReference type="RefSeq" id="XP_009059997.1">
    <property type="nucleotide sequence ID" value="XM_009061749.1"/>
</dbReference>
<keyword evidence="7" id="KW-1185">Reference proteome</keyword>
<dbReference type="HOGENOM" id="CLU_006586_13_2_1"/>
<dbReference type="PANTHER" id="PTHR43903">
    <property type="entry name" value="NEUROLIGIN"/>
    <property type="match status" value="1"/>
</dbReference>
<dbReference type="GO" id="GO:0016787">
    <property type="term" value="F:hydrolase activity"/>
    <property type="evidence" value="ECO:0007669"/>
    <property type="project" value="UniProtKB-KW"/>
</dbReference>
<dbReference type="AlphaFoldDB" id="V3ZX52"/>
<dbReference type="InterPro" id="IPR051093">
    <property type="entry name" value="Neuroligin/BSAL"/>
</dbReference>
<dbReference type="InterPro" id="IPR019826">
    <property type="entry name" value="Carboxylesterase_B_AS"/>
</dbReference>
<dbReference type="InterPro" id="IPR019819">
    <property type="entry name" value="Carboxylesterase_B_CS"/>
</dbReference>
<dbReference type="CTD" id="20236192"/>
<dbReference type="EC" id="3.1.1.-" evidence="4"/>
<organism evidence="6 7">
    <name type="scientific">Lottia gigantea</name>
    <name type="common">Giant owl limpet</name>
    <dbReference type="NCBI Taxonomy" id="225164"/>
    <lineage>
        <taxon>Eukaryota</taxon>
        <taxon>Metazoa</taxon>
        <taxon>Spiralia</taxon>
        <taxon>Lophotrochozoa</taxon>
        <taxon>Mollusca</taxon>
        <taxon>Gastropoda</taxon>
        <taxon>Patellogastropoda</taxon>
        <taxon>Lottioidea</taxon>
        <taxon>Lottiidae</taxon>
        <taxon>Lottia</taxon>
    </lineage>
</organism>
<keyword evidence="2 4" id="KW-0732">Signal</keyword>
<evidence type="ECO:0000256" key="1">
    <source>
        <dbReference type="ARBA" id="ARBA00005964"/>
    </source>
</evidence>
<dbReference type="Gene3D" id="3.40.50.1820">
    <property type="entry name" value="alpha/beta hydrolase"/>
    <property type="match status" value="1"/>
</dbReference>
<proteinExistence type="inferred from homology"/>
<gene>
    <name evidence="6" type="ORF">LOTGIDRAFT_154015</name>
</gene>
<dbReference type="InterPro" id="IPR002018">
    <property type="entry name" value="CarbesteraseB"/>
</dbReference>
<dbReference type="GeneID" id="20236192"/>
<sequence length="605" mass="67890">MALKILTVFLLQSVLIYSYDVTVTTKLGDIIGKYEEIPVRPSKKTIISFLGIPYAQPPVGDLRFRKPVPYGNFTTPFKAMEFGASCPQFWPGLTSKVQDEDCLFLNIFSPVGSGTNVKYSVMVFIHGGGFIIGDGRSQTYGKLAAFGDLIVITLNYRLGPLGFLTSGDSFARGNFGLWDQHLALKWVNENIESFGGDTKKVTIFGQSAGGVSVIFQALYPGNKGLFQRVISQSGTANTGWAMLTDANSKTTEFSKRFNCDEFYSEALLTCLRNINDTTEMAKKSYISFFIDGSVDWTPVVDGDFVTQERVDALKLPSNSAPIELFQNISVIMGNTGLEGQQFVIPGTPLHSAGINSSYTIEDLKSVIRTFIPRTLKAVMGYELDKSIVDDIVYQYSNFQSPNDKNVHIQKAIDVITDAGYFIPVLTAVLNHARDNTKSSTYQYEFNELNPLRPHDPWVDGALHGDDLQYVFGSVYDVGVSKNLPQPQLDSQWRLSSIMMTYWINFAKSGDPNKPLTPEVIWKPFDDKDRSYLYLSSAEIKNYQYLHAERAVFWLEYIPKILKRAEEERENMKELMRKEDCINSGSVLFGSIILIFSSIISFDIYF</sequence>
<feature type="chain" id="PRO_5005148353" description="Carboxylic ester hydrolase" evidence="4">
    <location>
        <begin position="19"/>
        <end position="605"/>
    </location>
</feature>
<evidence type="ECO:0000313" key="7">
    <source>
        <dbReference type="Proteomes" id="UP000030746"/>
    </source>
</evidence>
<evidence type="ECO:0000256" key="2">
    <source>
        <dbReference type="ARBA" id="ARBA00022729"/>
    </source>
</evidence>
<evidence type="ECO:0000313" key="6">
    <source>
        <dbReference type="EMBL" id="ESO88947.1"/>
    </source>
</evidence>
<dbReference type="PROSITE" id="PS00122">
    <property type="entry name" value="CARBOXYLESTERASE_B_1"/>
    <property type="match status" value="1"/>
</dbReference>
<dbReference type="ESTHER" id="lotgi-v3zx52">
    <property type="family name" value="Carb_B_Mollusca"/>
</dbReference>
<dbReference type="Pfam" id="PF00135">
    <property type="entry name" value="COesterase"/>
    <property type="match status" value="1"/>
</dbReference>
<keyword evidence="3 4" id="KW-0378">Hydrolase</keyword>
<protein>
    <recommendedName>
        <fullName evidence="4">Carboxylic ester hydrolase</fullName>
        <ecNumber evidence="4">3.1.1.-</ecNumber>
    </recommendedName>
</protein>
<feature type="domain" description="Carboxylesterase type B" evidence="5">
    <location>
        <begin position="22"/>
        <end position="553"/>
    </location>
</feature>
<evidence type="ECO:0000259" key="5">
    <source>
        <dbReference type="Pfam" id="PF00135"/>
    </source>
</evidence>
<reference evidence="6 7" key="1">
    <citation type="journal article" date="2013" name="Nature">
        <title>Insights into bilaterian evolution from three spiralian genomes.</title>
        <authorList>
            <person name="Simakov O."/>
            <person name="Marletaz F."/>
            <person name="Cho S.J."/>
            <person name="Edsinger-Gonzales E."/>
            <person name="Havlak P."/>
            <person name="Hellsten U."/>
            <person name="Kuo D.H."/>
            <person name="Larsson T."/>
            <person name="Lv J."/>
            <person name="Arendt D."/>
            <person name="Savage R."/>
            <person name="Osoegawa K."/>
            <person name="de Jong P."/>
            <person name="Grimwood J."/>
            <person name="Chapman J.A."/>
            <person name="Shapiro H."/>
            <person name="Aerts A."/>
            <person name="Otillar R.P."/>
            <person name="Terry A.Y."/>
            <person name="Boore J.L."/>
            <person name="Grigoriev I.V."/>
            <person name="Lindberg D.R."/>
            <person name="Seaver E.C."/>
            <person name="Weisblat D.A."/>
            <person name="Putnam N.H."/>
            <person name="Rokhsar D.S."/>
        </authorList>
    </citation>
    <scope>NUCLEOTIDE SEQUENCE [LARGE SCALE GENOMIC DNA]</scope>
</reference>
<dbReference type="SUPFAM" id="SSF53474">
    <property type="entry name" value="alpha/beta-Hydrolases"/>
    <property type="match status" value="1"/>
</dbReference>
<dbReference type="PROSITE" id="PS00941">
    <property type="entry name" value="CARBOXYLESTERASE_B_2"/>
    <property type="match status" value="1"/>
</dbReference>